<keyword evidence="11" id="KW-0456">Lyase</keyword>
<dbReference type="InterPro" id="IPR036291">
    <property type="entry name" value="NAD(P)-bd_dom_sf"/>
</dbReference>
<dbReference type="EMBL" id="JBHTCJ010000012">
    <property type="protein sequence ID" value="MFC7343862.1"/>
    <property type="molecule type" value="Genomic_DNA"/>
</dbReference>
<keyword evidence="8" id="KW-0443">Lipid metabolism</keyword>
<keyword evidence="6" id="KW-0560">Oxidoreductase</keyword>
<organism evidence="17 18">
    <name type="scientific">Saccharopolyspora griseoalba</name>
    <dbReference type="NCBI Taxonomy" id="1431848"/>
    <lineage>
        <taxon>Bacteria</taxon>
        <taxon>Bacillati</taxon>
        <taxon>Actinomycetota</taxon>
        <taxon>Actinomycetes</taxon>
        <taxon>Pseudonocardiales</taxon>
        <taxon>Pseudonocardiaceae</taxon>
        <taxon>Saccharopolyspora</taxon>
    </lineage>
</organism>
<evidence type="ECO:0000259" key="15">
    <source>
        <dbReference type="Pfam" id="PF00725"/>
    </source>
</evidence>
<dbReference type="Gene3D" id="3.90.226.10">
    <property type="entry name" value="2-enoyl-CoA Hydratase, Chain A, domain 1"/>
    <property type="match status" value="1"/>
</dbReference>
<evidence type="ECO:0000256" key="11">
    <source>
        <dbReference type="ARBA" id="ARBA00023239"/>
    </source>
</evidence>
<gene>
    <name evidence="17" type="ORF">ACFQRI_20850</name>
</gene>
<evidence type="ECO:0000256" key="7">
    <source>
        <dbReference type="ARBA" id="ARBA00023027"/>
    </source>
</evidence>
<dbReference type="InterPro" id="IPR006176">
    <property type="entry name" value="3-OHacyl-CoA_DH_NAD-bd"/>
</dbReference>
<dbReference type="PROSITE" id="PS00166">
    <property type="entry name" value="ENOYL_COA_HYDRATASE"/>
    <property type="match status" value="1"/>
</dbReference>
<evidence type="ECO:0000313" key="17">
    <source>
        <dbReference type="EMBL" id="MFC7343862.1"/>
    </source>
</evidence>
<dbReference type="PANTHER" id="PTHR23309">
    <property type="entry name" value="3-HYDROXYACYL-COA DEHYROGENASE"/>
    <property type="match status" value="1"/>
</dbReference>
<evidence type="ECO:0000256" key="12">
    <source>
        <dbReference type="ARBA" id="ARBA00023268"/>
    </source>
</evidence>
<evidence type="ECO:0000256" key="9">
    <source>
        <dbReference type="ARBA" id="ARBA00023140"/>
    </source>
</evidence>
<keyword evidence="9" id="KW-0576">Peroxisome</keyword>
<dbReference type="Gene3D" id="1.10.1040.50">
    <property type="match status" value="1"/>
</dbReference>
<dbReference type="SUPFAM" id="SSF52096">
    <property type="entry name" value="ClpP/crotonase"/>
    <property type="match status" value="1"/>
</dbReference>
<dbReference type="RefSeq" id="WP_380671183.1">
    <property type="nucleotide sequence ID" value="NZ_JBHTCJ010000012.1"/>
</dbReference>
<protein>
    <submittedName>
        <fullName evidence="17">3-hydroxyacyl-CoA dehydrogenase NAD-binding domain-containing protein</fullName>
    </submittedName>
</protein>
<keyword evidence="18" id="KW-1185">Reference proteome</keyword>
<keyword evidence="7" id="KW-0520">NAD</keyword>
<dbReference type="Proteomes" id="UP001596504">
    <property type="component" value="Unassembled WGS sequence"/>
</dbReference>
<keyword evidence="12" id="KW-0511">Multifunctional enzyme</keyword>
<dbReference type="Gene3D" id="3.40.50.720">
    <property type="entry name" value="NAD(P)-binding Rossmann-like Domain"/>
    <property type="match status" value="1"/>
</dbReference>
<name>A0ABW2LRT5_9PSEU</name>
<keyword evidence="5" id="KW-0442">Lipid degradation</keyword>
<comment type="catalytic activity">
    <reaction evidence="13">
        <text>a (3S)-3-hydroxyacyl-CoA + NAD(+) = a 3-oxoacyl-CoA + NADH + H(+)</text>
        <dbReference type="Rhea" id="RHEA:22432"/>
        <dbReference type="ChEBI" id="CHEBI:15378"/>
        <dbReference type="ChEBI" id="CHEBI:57318"/>
        <dbReference type="ChEBI" id="CHEBI:57540"/>
        <dbReference type="ChEBI" id="CHEBI:57945"/>
        <dbReference type="ChEBI" id="CHEBI:90726"/>
        <dbReference type="EC" id="1.1.1.35"/>
    </reaction>
</comment>
<feature type="domain" description="3-hydroxyacyl-CoA dehydrogenase C-terminal" evidence="15">
    <location>
        <begin position="477"/>
        <end position="569"/>
    </location>
</feature>
<dbReference type="InterPro" id="IPR008927">
    <property type="entry name" value="6-PGluconate_DH-like_C_sf"/>
</dbReference>
<dbReference type="InterPro" id="IPR001753">
    <property type="entry name" value="Enoyl-CoA_hydra/iso"/>
</dbReference>
<dbReference type="Pfam" id="PF02737">
    <property type="entry name" value="3HCDH_N"/>
    <property type="match status" value="1"/>
</dbReference>
<evidence type="ECO:0000256" key="1">
    <source>
        <dbReference type="ARBA" id="ARBA00004275"/>
    </source>
</evidence>
<comment type="pathway">
    <text evidence="2">Lipid metabolism; fatty acid beta-oxidation.</text>
</comment>
<dbReference type="SUPFAM" id="SSF51735">
    <property type="entry name" value="NAD(P)-binding Rossmann-fold domains"/>
    <property type="match status" value="1"/>
</dbReference>
<dbReference type="Pfam" id="PF00725">
    <property type="entry name" value="3HCDH"/>
    <property type="match status" value="2"/>
</dbReference>
<keyword evidence="10" id="KW-0413">Isomerase</keyword>
<dbReference type="Pfam" id="PF00378">
    <property type="entry name" value="ECH_1"/>
    <property type="match status" value="1"/>
</dbReference>
<feature type="domain" description="3-hydroxyacyl-CoA dehydrogenase C-terminal" evidence="15">
    <location>
        <begin position="605"/>
        <end position="687"/>
    </location>
</feature>
<comment type="subcellular location">
    <subcellularLocation>
        <location evidence="1">Peroxisome</location>
    </subcellularLocation>
</comment>
<evidence type="ECO:0000256" key="4">
    <source>
        <dbReference type="ARBA" id="ARBA00022832"/>
    </source>
</evidence>
<dbReference type="CDD" id="cd06558">
    <property type="entry name" value="crotonase-like"/>
    <property type="match status" value="1"/>
</dbReference>
<evidence type="ECO:0000313" key="18">
    <source>
        <dbReference type="Proteomes" id="UP001596504"/>
    </source>
</evidence>
<keyword evidence="4" id="KW-0276">Fatty acid metabolism</keyword>
<evidence type="ECO:0000256" key="14">
    <source>
        <dbReference type="RuleBase" id="RU003707"/>
    </source>
</evidence>
<comment type="similarity">
    <text evidence="3">In the N-terminal section; belongs to the enoyl-CoA hydratase/isomerase family.</text>
</comment>
<evidence type="ECO:0000256" key="6">
    <source>
        <dbReference type="ARBA" id="ARBA00023002"/>
    </source>
</evidence>
<comment type="similarity">
    <text evidence="14">Belongs to the enoyl-CoA hydratase/isomerase family.</text>
</comment>
<dbReference type="InterPro" id="IPR029045">
    <property type="entry name" value="ClpP/crotonase-like_dom_sf"/>
</dbReference>
<evidence type="ECO:0000256" key="2">
    <source>
        <dbReference type="ARBA" id="ARBA00005005"/>
    </source>
</evidence>
<evidence type="ECO:0000256" key="13">
    <source>
        <dbReference type="ARBA" id="ARBA00049556"/>
    </source>
</evidence>
<reference evidence="18" key="1">
    <citation type="journal article" date="2019" name="Int. J. Syst. Evol. Microbiol.">
        <title>The Global Catalogue of Microorganisms (GCM) 10K type strain sequencing project: providing services to taxonomists for standard genome sequencing and annotation.</title>
        <authorList>
            <consortium name="The Broad Institute Genomics Platform"/>
            <consortium name="The Broad Institute Genome Sequencing Center for Infectious Disease"/>
            <person name="Wu L."/>
            <person name="Ma J."/>
        </authorList>
    </citation>
    <scope>NUCLEOTIDE SEQUENCE [LARGE SCALE GENOMIC DNA]</scope>
    <source>
        <strain evidence="18">WLHS5</strain>
    </source>
</reference>
<evidence type="ECO:0000256" key="10">
    <source>
        <dbReference type="ARBA" id="ARBA00023235"/>
    </source>
</evidence>
<sequence length="692" mass="74067">MTTHYSVEDAVAIIRFDNPPVNGLSHAIRADVRRGLRTAFEDANVRAVVLAGGGGSFSAGADISEFGTPNSGMEPSLSTLIAEMENAVKPVIAAIEGTCFGGGLELALGAHYRVATPTSRLGLPEVTLGLVPGAGGTQRLPRALDLATAAEMISSGTPRTAEVLASLTGQRLIDRLVDHDVVPAAARFAAEVAAVRPVPLIRDFPVPDGGSDVLAEARQRAQRRSRGFHAPLAALDLVEKATTSSFEDGLAAERQTFLELVRADESHALRHVFFAERLARKIPGVDGDTPTRPVDQVAVIGAGTMGGGIAMNFLDAGIPVTVLETSQAALDRGLATIRRNYQAQVDKGKLTSATAENRMGVLATTLDYRDVAQCDLVVEAVFEDMDVKRSVFTRLDEVTKTGAILASNTSTLDLDAIAGLTSRPHDVVGMHFFSPANVMKLLEVVRGRKTADDVLMTAMEVGRRIGKTGVVSGVCDGFIGNRMLAKYRAAASRLLQEGATPAQIDAAIEDFGFAMGPFRMADLAGNDIGWAVRKRRYAEDPDFPRDEIADALCEMGRFGQKTGSGWYDYQPGSREPQPSPVVDALVAAHSERQNASSAEFSRDEIVRRLIFSLVDEGARILDEDIAVRASDIDVVYVSGYGFPRHRGGPMFYADTFGLDRVVEALREFTDGAREPARLLQELASAGKTFNGR</sequence>
<evidence type="ECO:0000256" key="8">
    <source>
        <dbReference type="ARBA" id="ARBA00023098"/>
    </source>
</evidence>
<feature type="domain" description="3-hydroxyacyl-CoA dehydrogenase NAD binding" evidence="16">
    <location>
        <begin position="296"/>
        <end position="472"/>
    </location>
</feature>
<dbReference type="SUPFAM" id="SSF48179">
    <property type="entry name" value="6-phosphogluconate dehydrogenase C-terminal domain-like"/>
    <property type="match status" value="2"/>
</dbReference>
<comment type="caution">
    <text evidence="17">The sequence shown here is derived from an EMBL/GenBank/DDBJ whole genome shotgun (WGS) entry which is preliminary data.</text>
</comment>
<evidence type="ECO:0000256" key="3">
    <source>
        <dbReference type="ARBA" id="ARBA00008750"/>
    </source>
</evidence>
<accession>A0ABW2LRT5</accession>
<evidence type="ECO:0000256" key="5">
    <source>
        <dbReference type="ARBA" id="ARBA00022963"/>
    </source>
</evidence>
<dbReference type="InterPro" id="IPR018376">
    <property type="entry name" value="Enoyl-CoA_hyd/isom_CS"/>
</dbReference>
<proteinExistence type="inferred from homology"/>
<dbReference type="InterPro" id="IPR006108">
    <property type="entry name" value="3HC_DH_C"/>
</dbReference>
<evidence type="ECO:0000259" key="16">
    <source>
        <dbReference type="Pfam" id="PF02737"/>
    </source>
</evidence>